<feature type="signal peptide" evidence="1">
    <location>
        <begin position="1"/>
        <end position="19"/>
    </location>
</feature>
<evidence type="ECO:0000313" key="3">
    <source>
        <dbReference type="EMBL" id="KAK7476918.1"/>
    </source>
</evidence>
<dbReference type="SUPFAM" id="SSF56436">
    <property type="entry name" value="C-type lectin-like"/>
    <property type="match status" value="1"/>
</dbReference>
<dbReference type="InterPro" id="IPR001304">
    <property type="entry name" value="C-type_lectin-like"/>
</dbReference>
<dbReference type="InterPro" id="IPR050111">
    <property type="entry name" value="C-type_lectin/snaclec_domain"/>
</dbReference>
<name>A0ABD0JPD8_9CAEN</name>
<reference evidence="3 4" key="1">
    <citation type="journal article" date="2023" name="Sci. Data">
        <title>Genome assembly of the Korean intertidal mud-creeper Batillaria attramentaria.</title>
        <authorList>
            <person name="Patra A.K."/>
            <person name="Ho P.T."/>
            <person name="Jun S."/>
            <person name="Lee S.J."/>
            <person name="Kim Y."/>
            <person name="Won Y.J."/>
        </authorList>
    </citation>
    <scope>NUCLEOTIDE SEQUENCE [LARGE SCALE GENOMIC DNA]</scope>
    <source>
        <strain evidence="3">Wonlab-2016</strain>
    </source>
</reference>
<dbReference type="CDD" id="cd00037">
    <property type="entry name" value="CLECT"/>
    <property type="match status" value="1"/>
</dbReference>
<gene>
    <name evidence="3" type="ORF">BaRGS_00031857</name>
</gene>
<evidence type="ECO:0000259" key="2">
    <source>
        <dbReference type="PROSITE" id="PS50041"/>
    </source>
</evidence>
<keyword evidence="1" id="KW-0732">Signal</keyword>
<dbReference type="Proteomes" id="UP001519460">
    <property type="component" value="Unassembled WGS sequence"/>
</dbReference>
<dbReference type="EMBL" id="JACVVK020000362">
    <property type="protein sequence ID" value="KAK7476918.1"/>
    <property type="molecule type" value="Genomic_DNA"/>
</dbReference>
<organism evidence="3 4">
    <name type="scientific">Batillaria attramentaria</name>
    <dbReference type="NCBI Taxonomy" id="370345"/>
    <lineage>
        <taxon>Eukaryota</taxon>
        <taxon>Metazoa</taxon>
        <taxon>Spiralia</taxon>
        <taxon>Lophotrochozoa</taxon>
        <taxon>Mollusca</taxon>
        <taxon>Gastropoda</taxon>
        <taxon>Caenogastropoda</taxon>
        <taxon>Sorbeoconcha</taxon>
        <taxon>Cerithioidea</taxon>
        <taxon>Batillariidae</taxon>
        <taxon>Batillaria</taxon>
    </lineage>
</organism>
<evidence type="ECO:0000256" key="1">
    <source>
        <dbReference type="SAM" id="SignalP"/>
    </source>
</evidence>
<dbReference type="InterPro" id="IPR016187">
    <property type="entry name" value="CTDL_fold"/>
</dbReference>
<dbReference type="SMART" id="SM00034">
    <property type="entry name" value="CLECT"/>
    <property type="match status" value="1"/>
</dbReference>
<dbReference type="Gene3D" id="3.10.100.10">
    <property type="entry name" value="Mannose-Binding Protein A, subunit A"/>
    <property type="match status" value="1"/>
</dbReference>
<keyword evidence="4" id="KW-1185">Reference proteome</keyword>
<evidence type="ECO:0000313" key="4">
    <source>
        <dbReference type="Proteomes" id="UP001519460"/>
    </source>
</evidence>
<dbReference type="PROSITE" id="PS50041">
    <property type="entry name" value="C_TYPE_LECTIN_2"/>
    <property type="match status" value="1"/>
</dbReference>
<dbReference type="PANTHER" id="PTHR22803">
    <property type="entry name" value="MANNOSE, PHOSPHOLIPASE, LECTIN RECEPTOR RELATED"/>
    <property type="match status" value="1"/>
</dbReference>
<feature type="chain" id="PRO_5044815732" description="C-type lectin domain-containing protein" evidence="1">
    <location>
        <begin position="20"/>
        <end position="154"/>
    </location>
</feature>
<dbReference type="InterPro" id="IPR016186">
    <property type="entry name" value="C-type_lectin-like/link_sf"/>
</dbReference>
<dbReference type="AlphaFoldDB" id="A0ABD0JPD8"/>
<accession>A0ABD0JPD8</accession>
<proteinExistence type="predicted"/>
<feature type="domain" description="C-type lectin" evidence="2">
    <location>
        <begin position="33"/>
        <end position="153"/>
    </location>
</feature>
<sequence length="154" mass="17149">MKGMLVACTLALLCQLTAAGIGEICCPSGWERYEDSCYYFNTVKKNWVDAQKACKDMYPEANLVEIGDSGENSFLKGKLQALNFDQTWTGANDAFEEGTFRWIGSFDPLTFTSWKSGEPNDSHNDEDCGTIWKAAGYKWNDGICATLMTSICEM</sequence>
<comment type="caution">
    <text evidence="3">The sequence shown here is derived from an EMBL/GenBank/DDBJ whole genome shotgun (WGS) entry which is preliminary data.</text>
</comment>
<dbReference type="Pfam" id="PF00059">
    <property type="entry name" value="Lectin_C"/>
    <property type="match status" value="1"/>
</dbReference>
<protein>
    <recommendedName>
        <fullName evidence="2">C-type lectin domain-containing protein</fullName>
    </recommendedName>
</protein>